<name>R7RXA2_STEHR</name>
<feature type="compositionally biased region" description="Polar residues" evidence="1">
    <location>
        <begin position="183"/>
        <end position="211"/>
    </location>
</feature>
<proteinExistence type="predicted"/>
<protein>
    <recommendedName>
        <fullName evidence="2">Zn(2)-C6 fungal-type domain-containing protein</fullName>
    </recommendedName>
</protein>
<dbReference type="InterPro" id="IPR001138">
    <property type="entry name" value="Zn2Cys6_DnaBD"/>
</dbReference>
<dbReference type="Pfam" id="PF00172">
    <property type="entry name" value="Zn_clus"/>
    <property type="match status" value="1"/>
</dbReference>
<dbReference type="KEGG" id="shs:STEHIDRAFT_116202"/>
<gene>
    <name evidence="3" type="ORF">STEHIDRAFT_116202</name>
</gene>
<dbReference type="PROSITE" id="PS00463">
    <property type="entry name" value="ZN2_CY6_FUNGAL_1"/>
    <property type="match status" value="1"/>
</dbReference>
<dbReference type="GO" id="GO:0008270">
    <property type="term" value="F:zinc ion binding"/>
    <property type="evidence" value="ECO:0007669"/>
    <property type="project" value="InterPro"/>
</dbReference>
<dbReference type="PROSITE" id="PS50048">
    <property type="entry name" value="ZN2_CY6_FUNGAL_2"/>
    <property type="match status" value="1"/>
</dbReference>
<evidence type="ECO:0000259" key="2">
    <source>
        <dbReference type="PROSITE" id="PS50048"/>
    </source>
</evidence>
<evidence type="ECO:0000313" key="3">
    <source>
        <dbReference type="EMBL" id="EIM80016.1"/>
    </source>
</evidence>
<dbReference type="RefSeq" id="XP_007310998.1">
    <property type="nucleotide sequence ID" value="XM_007310936.1"/>
</dbReference>
<evidence type="ECO:0000256" key="1">
    <source>
        <dbReference type="SAM" id="MobiDB-lite"/>
    </source>
</evidence>
<dbReference type="SUPFAM" id="SSF57701">
    <property type="entry name" value="Zn2/Cys6 DNA-binding domain"/>
    <property type="match status" value="1"/>
</dbReference>
<accession>R7RXA2</accession>
<feature type="domain" description="Zn(2)-C6 fungal-type" evidence="2">
    <location>
        <begin position="133"/>
        <end position="166"/>
    </location>
</feature>
<evidence type="ECO:0000313" key="4">
    <source>
        <dbReference type="Proteomes" id="UP000053927"/>
    </source>
</evidence>
<dbReference type="Gene3D" id="4.10.240.10">
    <property type="entry name" value="Zn(2)-C6 fungal-type DNA-binding domain"/>
    <property type="match status" value="1"/>
</dbReference>
<dbReference type="AlphaFoldDB" id="R7RXA2"/>
<keyword evidence="4" id="KW-1185">Reference proteome</keyword>
<reference evidence="4" key="1">
    <citation type="journal article" date="2012" name="Science">
        <title>The Paleozoic origin of enzymatic lignin decomposition reconstructed from 31 fungal genomes.</title>
        <authorList>
            <person name="Floudas D."/>
            <person name="Binder M."/>
            <person name="Riley R."/>
            <person name="Barry K."/>
            <person name="Blanchette R.A."/>
            <person name="Henrissat B."/>
            <person name="Martinez A.T."/>
            <person name="Otillar R."/>
            <person name="Spatafora J.W."/>
            <person name="Yadav J.S."/>
            <person name="Aerts A."/>
            <person name="Benoit I."/>
            <person name="Boyd A."/>
            <person name="Carlson A."/>
            <person name="Copeland A."/>
            <person name="Coutinho P.M."/>
            <person name="de Vries R.P."/>
            <person name="Ferreira P."/>
            <person name="Findley K."/>
            <person name="Foster B."/>
            <person name="Gaskell J."/>
            <person name="Glotzer D."/>
            <person name="Gorecki P."/>
            <person name="Heitman J."/>
            <person name="Hesse C."/>
            <person name="Hori C."/>
            <person name="Igarashi K."/>
            <person name="Jurgens J.A."/>
            <person name="Kallen N."/>
            <person name="Kersten P."/>
            <person name="Kohler A."/>
            <person name="Kuees U."/>
            <person name="Kumar T.K.A."/>
            <person name="Kuo A."/>
            <person name="LaButti K."/>
            <person name="Larrondo L.F."/>
            <person name="Lindquist E."/>
            <person name="Ling A."/>
            <person name="Lombard V."/>
            <person name="Lucas S."/>
            <person name="Lundell T."/>
            <person name="Martin R."/>
            <person name="McLaughlin D.J."/>
            <person name="Morgenstern I."/>
            <person name="Morin E."/>
            <person name="Murat C."/>
            <person name="Nagy L.G."/>
            <person name="Nolan M."/>
            <person name="Ohm R.A."/>
            <person name="Patyshakuliyeva A."/>
            <person name="Rokas A."/>
            <person name="Ruiz-Duenas F.J."/>
            <person name="Sabat G."/>
            <person name="Salamov A."/>
            <person name="Samejima M."/>
            <person name="Schmutz J."/>
            <person name="Slot J.C."/>
            <person name="St John F."/>
            <person name="Stenlid J."/>
            <person name="Sun H."/>
            <person name="Sun S."/>
            <person name="Syed K."/>
            <person name="Tsang A."/>
            <person name="Wiebenga A."/>
            <person name="Young D."/>
            <person name="Pisabarro A."/>
            <person name="Eastwood D.C."/>
            <person name="Martin F."/>
            <person name="Cullen D."/>
            <person name="Grigoriev I.V."/>
            <person name="Hibbett D.S."/>
        </authorList>
    </citation>
    <scope>NUCLEOTIDE SEQUENCE [LARGE SCALE GENOMIC DNA]</scope>
    <source>
        <strain evidence="4">FP-91666</strain>
    </source>
</reference>
<feature type="region of interest" description="Disordered" evidence="1">
    <location>
        <begin position="171"/>
        <end position="211"/>
    </location>
</feature>
<feature type="region of interest" description="Disordered" evidence="1">
    <location>
        <begin position="53"/>
        <end position="123"/>
    </location>
</feature>
<dbReference type="SMART" id="SM00066">
    <property type="entry name" value="GAL4"/>
    <property type="match status" value="1"/>
</dbReference>
<organism evidence="3 4">
    <name type="scientific">Stereum hirsutum (strain FP-91666)</name>
    <name type="common">White-rot fungus</name>
    <dbReference type="NCBI Taxonomy" id="721885"/>
    <lineage>
        <taxon>Eukaryota</taxon>
        <taxon>Fungi</taxon>
        <taxon>Dikarya</taxon>
        <taxon>Basidiomycota</taxon>
        <taxon>Agaricomycotina</taxon>
        <taxon>Agaricomycetes</taxon>
        <taxon>Russulales</taxon>
        <taxon>Stereaceae</taxon>
        <taxon>Stereum</taxon>
    </lineage>
</organism>
<dbReference type="GO" id="GO:0000981">
    <property type="term" value="F:DNA-binding transcription factor activity, RNA polymerase II-specific"/>
    <property type="evidence" value="ECO:0007669"/>
    <property type="project" value="InterPro"/>
</dbReference>
<dbReference type="Proteomes" id="UP000053927">
    <property type="component" value="Unassembled WGS sequence"/>
</dbReference>
<sequence>MTSAIPRDVIIKIVHQLLTASTLISEAAAILQSRLLLSENQTRDTSQLTHCANQCSGSRAQPGGVQFIREGPSLERPEPGPSSTGSTREAESSMPPPSVIPQAPQTQLTGNIGAVRTSTQRSIKTRGPYTAAACIACRRAKRKCISLSPGNEECAQCIMRDQPCVYPAAPESVSGASVDMGEGSSSSTLDLNITPTGDPAPQTNNTESGTT</sequence>
<feature type="compositionally biased region" description="Polar residues" evidence="1">
    <location>
        <begin position="103"/>
        <end position="122"/>
    </location>
</feature>
<dbReference type="GeneID" id="18795862"/>
<dbReference type="EMBL" id="JH687400">
    <property type="protein sequence ID" value="EIM80016.1"/>
    <property type="molecule type" value="Genomic_DNA"/>
</dbReference>
<dbReference type="InterPro" id="IPR036864">
    <property type="entry name" value="Zn2-C6_fun-type_DNA-bd_sf"/>
</dbReference>